<name>A0ABS4GGF6_9FIRM</name>
<keyword evidence="2 7" id="KW-0479">Metal-binding</keyword>
<evidence type="ECO:0000256" key="1">
    <source>
        <dbReference type="ARBA" id="ARBA00008023"/>
    </source>
</evidence>
<dbReference type="PANTHER" id="PTHR11067">
    <property type="entry name" value="INOSINE TRIPHOSPHATE PYROPHOSPHATASE/HAM1 PROTEIN"/>
    <property type="match status" value="1"/>
</dbReference>
<dbReference type="InterPro" id="IPR029001">
    <property type="entry name" value="ITPase-like_fam"/>
</dbReference>
<feature type="binding site" evidence="7">
    <location>
        <begin position="9"/>
        <end position="14"/>
    </location>
    <ligand>
        <name>substrate</name>
    </ligand>
</feature>
<feature type="active site" description="Proton acceptor" evidence="7">
    <location>
        <position position="72"/>
    </location>
</feature>
<organism evidence="9 10">
    <name type="scientific">Sedimentibacter acidaminivorans</name>
    <dbReference type="NCBI Taxonomy" id="913099"/>
    <lineage>
        <taxon>Bacteria</taxon>
        <taxon>Bacillati</taxon>
        <taxon>Bacillota</taxon>
        <taxon>Tissierellia</taxon>
        <taxon>Sedimentibacter</taxon>
    </lineage>
</organism>
<dbReference type="InterPro" id="IPR002637">
    <property type="entry name" value="RdgB/HAM1"/>
</dbReference>
<dbReference type="CDD" id="cd00515">
    <property type="entry name" value="HAM1"/>
    <property type="match status" value="1"/>
</dbReference>
<dbReference type="SUPFAM" id="SSF52972">
    <property type="entry name" value="ITPase-like"/>
    <property type="match status" value="1"/>
</dbReference>
<evidence type="ECO:0000256" key="2">
    <source>
        <dbReference type="ARBA" id="ARBA00022723"/>
    </source>
</evidence>
<evidence type="ECO:0000313" key="10">
    <source>
        <dbReference type="Proteomes" id="UP001519342"/>
    </source>
</evidence>
<gene>
    <name evidence="9" type="ORF">J2Z76_002653</name>
</gene>
<comment type="function">
    <text evidence="7">Pyrophosphatase that catalyzes the hydrolysis of nucleoside triphosphates to their monophosphate derivatives, with a high preference for the non-canonical purine nucleotides XTP (xanthosine triphosphate), dITP (deoxyinosine triphosphate) and ITP. Seems to function as a house-cleaning enzyme that removes non-canonical purine nucleotides from the nucleotide pool, thus preventing their incorporation into DNA/RNA and avoiding chromosomal lesions.</text>
</comment>
<keyword evidence="5 7" id="KW-0460">Magnesium</keyword>
<feature type="binding site" evidence="7">
    <location>
        <position position="73"/>
    </location>
    <ligand>
        <name>substrate</name>
    </ligand>
</feature>
<comment type="similarity">
    <text evidence="1 7 8">Belongs to the HAM1 NTPase family.</text>
</comment>
<evidence type="ECO:0000313" key="9">
    <source>
        <dbReference type="EMBL" id="MBP1926783.1"/>
    </source>
</evidence>
<dbReference type="InterPro" id="IPR020922">
    <property type="entry name" value="dITP/XTP_pyrophosphatase"/>
</dbReference>
<dbReference type="NCBIfam" id="TIGR00042">
    <property type="entry name" value="RdgB/HAM1 family non-canonical purine NTP pyrophosphatase"/>
    <property type="match status" value="1"/>
</dbReference>
<dbReference type="RefSeq" id="WP_209512507.1">
    <property type="nucleotide sequence ID" value="NZ_JAGGKS010000008.1"/>
</dbReference>
<feature type="binding site" evidence="7">
    <location>
        <begin position="183"/>
        <end position="184"/>
    </location>
    <ligand>
        <name>substrate</name>
    </ligand>
</feature>
<keyword evidence="6 7" id="KW-0546">Nucleotide metabolism</keyword>
<evidence type="ECO:0000256" key="3">
    <source>
        <dbReference type="ARBA" id="ARBA00022741"/>
    </source>
</evidence>
<comment type="caution">
    <text evidence="7">Lacks conserved residue(s) required for the propagation of feature annotation.</text>
</comment>
<dbReference type="Pfam" id="PF01725">
    <property type="entry name" value="Ham1p_like"/>
    <property type="match status" value="1"/>
</dbReference>
<dbReference type="HAMAP" id="MF_01405">
    <property type="entry name" value="Non_canon_purine_NTPase"/>
    <property type="match status" value="1"/>
</dbReference>
<dbReference type="Gene3D" id="3.90.950.10">
    <property type="match status" value="1"/>
</dbReference>
<comment type="cofactor">
    <cofactor evidence="7">
        <name>Mg(2+)</name>
        <dbReference type="ChEBI" id="CHEBI:18420"/>
    </cofactor>
    <text evidence="7">Binds 1 Mg(2+) ion per subunit.</text>
</comment>
<dbReference type="EC" id="3.6.1.66" evidence="7"/>
<evidence type="ECO:0000256" key="6">
    <source>
        <dbReference type="ARBA" id="ARBA00023080"/>
    </source>
</evidence>
<dbReference type="GO" id="GO:0036220">
    <property type="term" value="F:ITP diphosphatase activity"/>
    <property type="evidence" value="ECO:0007669"/>
    <property type="project" value="UniProtKB-EC"/>
</dbReference>
<dbReference type="Proteomes" id="UP001519342">
    <property type="component" value="Unassembled WGS sequence"/>
</dbReference>
<proteinExistence type="inferred from homology"/>
<feature type="binding site" evidence="7">
    <location>
        <position position="178"/>
    </location>
    <ligand>
        <name>substrate</name>
    </ligand>
</feature>
<evidence type="ECO:0000256" key="5">
    <source>
        <dbReference type="ARBA" id="ARBA00022842"/>
    </source>
</evidence>
<evidence type="ECO:0000256" key="7">
    <source>
        <dbReference type="HAMAP-Rule" id="MF_01405"/>
    </source>
</evidence>
<keyword evidence="4 7" id="KW-0378">Hydrolase</keyword>
<feature type="binding site" evidence="7">
    <location>
        <position position="72"/>
    </location>
    <ligand>
        <name>Mg(2+)</name>
        <dbReference type="ChEBI" id="CHEBI:18420"/>
    </ligand>
</feature>
<comment type="catalytic activity">
    <reaction evidence="7">
        <text>dITP + H2O = dIMP + diphosphate + H(+)</text>
        <dbReference type="Rhea" id="RHEA:28342"/>
        <dbReference type="ChEBI" id="CHEBI:15377"/>
        <dbReference type="ChEBI" id="CHEBI:15378"/>
        <dbReference type="ChEBI" id="CHEBI:33019"/>
        <dbReference type="ChEBI" id="CHEBI:61194"/>
        <dbReference type="ChEBI" id="CHEBI:61382"/>
        <dbReference type="EC" id="3.6.1.66"/>
    </reaction>
</comment>
<comment type="subunit">
    <text evidence="7">Homodimer.</text>
</comment>
<dbReference type="EMBL" id="JAGGKS010000008">
    <property type="protein sequence ID" value="MBP1926783.1"/>
    <property type="molecule type" value="Genomic_DNA"/>
</dbReference>
<comment type="catalytic activity">
    <reaction evidence="7">
        <text>XTP + H2O = XMP + diphosphate + H(+)</text>
        <dbReference type="Rhea" id="RHEA:28610"/>
        <dbReference type="ChEBI" id="CHEBI:15377"/>
        <dbReference type="ChEBI" id="CHEBI:15378"/>
        <dbReference type="ChEBI" id="CHEBI:33019"/>
        <dbReference type="ChEBI" id="CHEBI:57464"/>
        <dbReference type="ChEBI" id="CHEBI:61314"/>
        <dbReference type="EC" id="3.6.1.66"/>
    </reaction>
</comment>
<comment type="catalytic activity">
    <reaction evidence="7">
        <text>ITP + H2O = IMP + diphosphate + H(+)</text>
        <dbReference type="Rhea" id="RHEA:29399"/>
        <dbReference type="ChEBI" id="CHEBI:15377"/>
        <dbReference type="ChEBI" id="CHEBI:15378"/>
        <dbReference type="ChEBI" id="CHEBI:33019"/>
        <dbReference type="ChEBI" id="CHEBI:58053"/>
        <dbReference type="ChEBI" id="CHEBI:61402"/>
        <dbReference type="EC" id="3.6.1.66"/>
    </reaction>
</comment>
<evidence type="ECO:0000256" key="4">
    <source>
        <dbReference type="ARBA" id="ARBA00022801"/>
    </source>
</evidence>
<reference evidence="9 10" key="1">
    <citation type="submission" date="2021-03" db="EMBL/GenBank/DDBJ databases">
        <title>Genomic Encyclopedia of Type Strains, Phase IV (KMG-IV): sequencing the most valuable type-strain genomes for metagenomic binning, comparative biology and taxonomic classification.</title>
        <authorList>
            <person name="Goeker M."/>
        </authorList>
    </citation>
    <scope>NUCLEOTIDE SEQUENCE [LARGE SCALE GENOMIC DNA]</scope>
    <source>
        <strain evidence="9 10">DSM 24004</strain>
    </source>
</reference>
<evidence type="ECO:0000256" key="8">
    <source>
        <dbReference type="RuleBase" id="RU003781"/>
    </source>
</evidence>
<protein>
    <recommendedName>
        <fullName evidence="7">dITP/XTP pyrophosphatase</fullName>
        <ecNumber evidence="7">3.6.1.66</ecNumber>
    </recommendedName>
    <alternativeName>
        <fullName evidence="7">Non-canonical purine NTP pyrophosphatase</fullName>
    </alternativeName>
    <alternativeName>
        <fullName evidence="7">Non-standard purine NTP pyrophosphatase</fullName>
    </alternativeName>
    <alternativeName>
        <fullName evidence="7">Nucleoside-triphosphate diphosphatase</fullName>
    </alternativeName>
    <alternativeName>
        <fullName evidence="7">Nucleoside-triphosphate pyrophosphatase</fullName>
        <shortName evidence="7">NTPase</shortName>
    </alternativeName>
</protein>
<accession>A0ABS4GGF6</accession>
<dbReference type="PANTHER" id="PTHR11067:SF9">
    <property type="entry name" value="INOSINE TRIPHOSPHATE PYROPHOSPHATASE"/>
    <property type="match status" value="1"/>
</dbReference>
<keyword evidence="10" id="KW-1185">Reference proteome</keyword>
<feature type="binding site" evidence="7">
    <location>
        <begin position="155"/>
        <end position="158"/>
    </location>
    <ligand>
        <name>substrate</name>
    </ligand>
</feature>
<sequence length="206" mass="23014">MRRKVILSSGNKHKVKEIKDILKNMPFDVVSKDEIGFEDFDVIEDRETLEENALKKATELKKLVSGIIIADDTGLFVDALDGQPGVYSARYAGEHVSYIDNNNLLLKNLKNIPSEKRTAYFKTVVAVVLENDEYFMAEGILNGKIGFEAKGDNGFGYDPLFIVESTGKTLSEISDDEKNKISHRAKALLNLKERLEKVAGENISSK</sequence>
<comment type="caution">
    <text evidence="9">The sequence shown here is derived from an EMBL/GenBank/DDBJ whole genome shotgun (WGS) entry which is preliminary data.</text>
</comment>
<keyword evidence="3 7" id="KW-0547">Nucleotide-binding</keyword>